<organism evidence="1">
    <name type="scientific">Polysiphonia sp</name>
    <dbReference type="NCBI Taxonomy" id="1967842"/>
    <lineage>
        <taxon>Eukaryota</taxon>
        <taxon>Rhodophyta</taxon>
        <taxon>Florideophyceae</taxon>
        <taxon>Rhodymeniophycidae</taxon>
        <taxon>Ceramiales</taxon>
        <taxon>Rhodomelaceae</taxon>
        <taxon>Polysiphonioideae</taxon>
        <taxon>Polysiphonia</taxon>
    </lineage>
</organism>
<keyword evidence="1" id="KW-0150">Chloroplast</keyword>
<gene>
    <name evidence="1" type="primary">orf65</name>
</gene>
<proteinExistence type="predicted"/>
<evidence type="ECO:0000313" key="1">
    <source>
        <dbReference type="EMBL" id="ARW60632.1"/>
    </source>
</evidence>
<dbReference type="EMBL" id="MF101414">
    <property type="protein sequence ID" value="ARW60632.1"/>
    <property type="molecule type" value="Genomic_DNA"/>
</dbReference>
<keyword evidence="1" id="KW-0934">Plastid</keyword>
<geneLocation type="chloroplast" evidence="1"/>
<sequence>MCLHKNVNDLDTMIETRCAIEKMIFCYKESIELLPRSYNLRKLQANLIGLYNLKYSMFGKIGYQR</sequence>
<protein>
    <submittedName>
        <fullName evidence="1">Uncharacterized protein</fullName>
    </submittedName>
</protein>
<reference evidence="1" key="1">
    <citation type="journal article" date="2017" name="J. Phycol.">
        <title>Analysis of chloroplast genomes and a supermatrix inform reclassification of the Rhodomelaceae (Rhodophyta).</title>
        <authorList>
            <person name="Diaz-Tapia P."/>
            <person name="Maggs C.A."/>
            <person name="West J.A."/>
            <person name="Verbruggen H."/>
        </authorList>
    </citation>
    <scope>NUCLEOTIDE SEQUENCE</scope>
    <source>
        <strain evidence="1">JH1432</strain>
    </source>
</reference>
<name>A0A1Z1M3Y1_9FLOR</name>
<dbReference type="AlphaFoldDB" id="A0A1Z1M3Y1"/>
<accession>A0A1Z1M3Y1</accession>